<dbReference type="Proteomes" id="UP001595593">
    <property type="component" value="Unassembled WGS sequence"/>
</dbReference>
<dbReference type="PANTHER" id="PTHR14859:SF15">
    <property type="entry name" value="ENDONUCLEASE_EXONUCLEASE_PHOSPHATASE DOMAIN-CONTAINING PROTEIN"/>
    <property type="match status" value="1"/>
</dbReference>
<comment type="caution">
    <text evidence="2">The sequence shown here is derived from an EMBL/GenBank/DDBJ whole genome shotgun (WGS) entry which is preliminary data.</text>
</comment>
<dbReference type="RefSeq" id="WP_379599758.1">
    <property type="nucleotide sequence ID" value="NZ_JBHRTN010000029.1"/>
</dbReference>
<dbReference type="EMBL" id="JBHRTN010000029">
    <property type="protein sequence ID" value="MFC3127642.1"/>
    <property type="molecule type" value="Genomic_DNA"/>
</dbReference>
<dbReference type="InterPro" id="IPR036691">
    <property type="entry name" value="Endo/exonu/phosph_ase_sf"/>
</dbReference>
<dbReference type="Pfam" id="PF03372">
    <property type="entry name" value="Exo_endo_phos"/>
    <property type="match status" value="1"/>
</dbReference>
<dbReference type="PANTHER" id="PTHR14859">
    <property type="entry name" value="CALCOFLUOR WHITE HYPERSENSITIVE PROTEIN PRECURSOR"/>
    <property type="match status" value="1"/>
</dbReference>
<dbReference type="SUPFAM" id="SSF56219">
    <property type="entry name" value="DNase I-like"/>
    <property type="match status" value="1"/>
</dbReference>
<evidence type="ECO:0000259" key="1">
    <source>
        <dbReference type="Pfam" id="PF03372"/>
    </source>
</evidence>
<keyword evidence="2" id="KW-0540">Nuclease</keyword>
<evidence type="ECO:0000313" key="3">
    <source>
        <dbReference type="Proteomes" id="UP001595593"/>
    </source>
</evidence>
<evidence type="ECO:0000313" key="2">
    <source>
        <dbReference type="EMBL" id="MFC3127642.1"/>
    </source>
</evidence>
<feature type="domain" description="Endonuclease/exonuclease/phosphatase" evidence="1">
    <location>
        <begin position="4"/>
        <end position="219"/>
    </location>
</feature>
<keyword evidence="2" id="KW-0378">Hydrolase</keyword>
<dbReference type="InterPro" id="IPR005135">
    <property type="entry name" value="Endo/exonuclease/phosphatase"/>
</dbReference>
<gene>
    <name evidence="2" type="ORF">ACFOD4_21465</name>
</gene>
<accession>A0ABV7G9E1</accession>
<proteinExistence type="predicted"/>
<dbReference type="GO" id="GO:0004519">
    <property type="term" value="F:endonuclease activity"/>
    <property type="evidence" value="ECO:0007669"/>
    <property type="project" value="UniProtKB-KW"/>
</dbReference>
<keyword evidence="3" id="KW-1185">Reference proteome</keyword>
<keyword evidence="2" id="KW-0255">Endonuclease</keyword>
<dbReference type="Gene3D" id="3.60.10.10">
    <property type="entry name" value="Endonuclease/exonuclease/phosphatase"/>
    <property type="match status" value="1"/>
</dbReference>
<name>A0ABV7G9E1_9PROT</name>
<protein>
    <submittedName>
        <fullName evidence="2">Endonuclease/exonuclease/phosphatase family protein</fullName>
    </submittedName>
</protein>
<sequence length="228" mass="25384">MKVATWNIHRGWGMDGRYDPGRIISVIAEIGPDIMALQEAQHYVRRAVPMLDPHRLAQESDLVPVVVRQEPDHQGWRSNVLLIRKGLKLRGCAEGLRLGGWEPRGAISAWLETGCSTLQVICAHLSLGRSRRIWQAERLLEAAGGDGTPTLLLGDFNERHSNGKMMSMLSTRFSRPSKVATFPAPWPVWSLDRILADPASMLHDVAVHNTRQARRASDHLPLTASLSI</sequence>
<reference evidence="3" key="1">
    <citation type="journal article" date="2019" name="Int. J. Syst. Evol. Microbiol.">
        <title>The Global Catalogue of Microorganisms (GCM) 10K type strain sequencing project: providing services to taxonomists for standard genome sequencing and annotation.</title>
        <authorList>
            <consortium name="The Broad Institute Genomics Platform"/>
            <consortium name="The Broad Institute Genome Sequencing Center for Infectious Disease"/>
            <person name="Wu L."/>
            <person name="Ma J."/>
        </authorList>
    </citation>
    <scope>NUCLEOTIDE SEQUENCE [LARGE SCALE GENOMIC DNA]</scope>
    <source>
        <strain evidence="3">KCTC 52094</strain>
    </source>
</reference>
<dbReference type="InterPro" id="IPR051916">
    <property type="entry name" value="GPI-anchor_lipid_remodeler"/>
</dbReference>
<organism evidence="2 3">
    <name type="scientific">Teichococcus globiformis</name>
    <dbReference type="NCBI Taxonomy" id="2307229"/>
    <lineage>
        <taxon>Bacteria</taxon>
        <taxon>Pseudomonadati</taxon>
        <taxon>Pseudomonadota</taxon>
        <taxon>Alphaproteobacteria</taxon>
        <taxon>Acetobacterales</taxon>
        <taxon>Roseomonadaceae</taxon>
        <taxon>Roseomonas</taxon>
    </lineage>
</organism>